<sequence>MDQERASVSTGAGDHMRSPCDDSRGSRIPQHGHTAIRTDYSRSRKVQHCGDWQGWFDELWLLLGPTLRSLPSREEAWPPFPFPGARLPYNELNMQQLNNKLAWPGDPFLVSNLMGHAGEILRVNAEFSRDRRGTLEMLPGLVVELPGSWPDAKRTRYPELTFRGRAHHTWLPLAAIPAPLCTRETNSTPHHCPHHPSCPRASPGMRLSSTAAVTHFPSGLPGTPAVHICSSGPAPCPAHRHFVMKSVQPLAKRG</sequence>
<name>A0A484GIV9_SOUCH</name>
<proteinExistence type="predicted"/>
<comment type="caution">
    <text evidence="2">The sequence shown here is derived from an EMBL/GenBank/DDBJ whole genome shotgun (WGS) entry which is preliminary data.</text>
</comment>
<accession>A0A484GIV9</accession>
<reference evidence="2 3" key="1">
    <citation type="journal article" date="2018" name="Genomics">
        <title>Molecular footprints of inshore aquatic adaptation in Indo-Pacific humpback dolphin (Sousa chinensis).</title>
        <authorList>
            <person name="Ming Y."/>
            <person name="Jian J."/>
            <person name="Yu F."/>
            <person name="Yu X."/>
            <person name="Wang J."/>
            <person name="Liu W."/>
        </authorList>
    </citation>
    <scope>NUCLEOTIDE SEQUENCE [LARGE SCALE GENOMIC DNA]</scope>
    <source>
        <strain evidence="2">MY-2018</strain>
        <tissue evidence="2">Skin</tissue>
    </source>
</reference>
<dbReference type="AlphaFoldDB" id="A0A484GIV9"/>
<gene>
    <name evidence="2" type="ORF">DBR06_SOUSAS2810201</name>
</gene>
<evidence type="ECO:0000313" key="3">
    <source>
        <dbReference type="Proteomes" id="UP000295264"/>
    </source>
</evidence>
<dbReference type="Proteomes" id="UP000295264">
    <property type="component" value="Unassembled WGS sequence"/>
</dbReference>
<feature type="non-terminal residue" evidence="2">
    <location>
        <position position="254"/>
    </location>
</feature>
<evidence type="ECO:0000313" key="2">
    <source>
        <dbReference type="EMBL" id="TEA35316.1"/>
    </source>
</evidence>
<feature type="compositionally biased region" description="Basic and acidic residues" evidence="1">
    <location>
        <begin position="14"/>
        <end position="25"/>
    </location>
</feature>
<evidence type="ECO:0000256" key="1">
    <source>
        <dbReference type="SAM" id="MobiDB-lite"/>
    </source>
</evidence>
<protein>
    <submittedName>
        <fullName evidence="2">Uncharacterized protein</fullName>
    </submittedName>
</protein>
<feature type="compositionally biased region" description="Polar residues" evidence="1">
    <location>
        <begin position="1"/>
        <end position="10"/>
    </location>
</feature>
<dbReference type="EMBL" id="QWLN02007615">
    <property type="protein sequence ID" value="TEA35316.1"/>
    <property type="molecule type" value="Genomic_DNA"/>
</dbReference>
<keyword evidence="3" id="KW-1185">Reference proteome</keyword>
<organism evidence="2 3">
    <name type="scientific">Sousa chinensis</name>
    <name type="common">Indo-pacific humpbacked dolphin</name>
    <name type="synonym">Steno chinensis</name>
    <dbReference type="NCBI Taxonomy" id="103600"/>
    <lineage>
        <taxon>Eukaryota</taxon>
        <taxon>Metazoa</taxon>
        <taxon>Chordata</taxon>
        <taxon>Craniata</taxon>
        <taxon>Vertebrata</taxon>
        <taxon>Euteleostomi</taxon>
        <taxon>Mammalia</taxon>
        <taxon>Eutheria</taxon>
        <taxon>Laurasiatheria</taxon>
        <taxon>Artiodactyla</taxon>
        <taxon>Whippomorpha</taxon>
        <taxon>Cetacea</taxon>
        <taxon>Odontoceti</taxon>
        <taxon>Delphinidae</taxon>
        <taxon>Sousa</taxon>
    </lineage>
</organism>
<feature type="region of interest" description="Disordered" evidence="1">
    <location>
        <begin position="1"/>
        <end position="36"/>
    </location>
</feature>